<dbReference type="Gene3D" id="3.20.20.370">
    <property type="entry name" value="Glycoside hydrolase/deacetylase"/>
    <property type="match status" value="1"/>
</dbReference>
<dbReference type="PROSITE" id="PS51677">
    <property type="entry name" value="NODB"/>
    <property type="match status" value="1"/>
</dbReference>
<dbReference type="AlphaFoldDB" id="A0A382NA66"/>
<dbReference type="InterPro" id="IPR011330">
    <property type="entry name" value="Glyco_hydro/deAcase_b/a-brl"/>
</dbReference>
<comment type="subcellular location">
    <subcellularLocation>
        <location evidence="1">Secreted</location>
    </subcellularLocation>
</comment>
<dbReference type="SUPFAM" id="SSF88713">
    <property type="entry name" value="Glycoside hydrolase/deacetylase"/>
    <property type="match status" value="1"/>
</dbReference>
<dbReference type="PANTHER" id="PTHR34216:SF3">
    <property type="entry name" value="POLY-BETA-1,6-N-ACETYL-D-GLUCOSAMINE N-DEACETYLASE"/>
    <property type="match status" value="1"/>
</dbReference>
<dbReference type="GO" id="GO:0005576">
    <property type="term" value="C:extracellular region"/>
    <property type="evidence" value="ECO:0007669"/>
    <property type="project" value="UniProtKB-SubCell"/>
</dbReference>
<dbReference type="InterPro" id="IPR051398">
    <property type="entry name" value="Polysacch_Deacetylase"/>
</dbReference>
<name>A0A382NA66_9ZZZZ</name>
<dbReference type="CDD" id="cd10918">
    <property type="entry name" value="CE4_NodB_like_5s_6s"/>
    <property type="match status" value="1"/>
</dbReference>
<protein>
    <recommendedName>
        <fullName evidence="3">NodB homology domain-containing protein</fullName>
    </recommendedName>
</protein>
<sequence length="240" mass="27486">MPNKQIPILMYHSIELMPKSTIMRSLHVPPRRFKFQMWLLKVLGYKGLSIRELKPYLDGEKSGKVVGITFDDGYQNNLINAAPVLKKYNYSATCYLVNHCIGTSNTWDSDQGITQRPLMKVNEIKNWLDLGMDIGAHSQTHADLTIIDDEHAQKEINGCKTELEKLFNMSIVDFCYPFGRFNESVCKITNNAGYSTATTMIRGRANPQSNKLQLPRIPITHHTLPHLFLAKILTKYEDRK</sequence>
<dbReference type="GO" id="GO:0016810">
    <property type="term" value="F:hydrolase activity, acting on carbon-nitrogen (but not peptide) bonds"/>
    <property type="evidence" value="ECO:0007669"/>
    <property type="project" value="InterPro"/>
</dbReference>
<proteinExistence type="predicted"/>
<evidence type="ECO:0000259" key="3">
    <source>
        <dbReference type="PROSITE" id="PS51677"/>
    </source>
</evidence>
<dbReference type="InterPro" id="IPR002509">
    <property type="entry name" value="NODB_dom"/>
</dbReference>
<organism evidence="4">
    <name type="scientific">marine metagenome</name>
    <dbReference type="NCBI Taxonomy" id="408172"/>
    <lineage>
        <taxon>unclassified sequences</taxon>
        <taxon>metagenomes</taxon>
        <taxon>ecological metagenomes</taxon>
    </lineage>
</organism>
<keyword evidence="2" id="KW-0732">Signal</keyword>
<dbReference type="GO" id="GO:0005975">
    <property type="term" value="P:carbohydrate metabolic process"/>
    <property type="evidence" value="ECO:0007669"/>
    <property type="project" value="InterPro"/>
</dbReference>
<gene>
    <name evidence="4" type="ORF">METZ01_LOCUS309981</name>
</gene>
<evidence type="ECO:0000256" key="2">
    <source>
        <dbReference type="ARBA" id="ARBA00022729"/>
    </source>
</evidence>
<dbReference type="Pfam" id="PF01522">
    <property type="entry name" value="Polysacc_deac_1"/>
    <property type="match status" value="1"/>
</dbReference>
<evidence type="ECO:0000256" key="1">
    <source>
        <dbReference type="ARBA" id="ARBA00004613"/>
    </source>
</evidence>
<evidence type="ECO:0000313" key="4">
    <source>
        <dbReference type="EMBL" id="SVC57127.1"/>
    </source>
</evidence>
<reference evidence="4" key="1">
    <citation type="submission" date="2018-05" db="EMBL/GenBank/DDBJ databases">
        <authorList>
            <person name="Lanie J.A."/>
            <person name="Ng W.-L."/>
            <person name="Kazmierczak K.M."/>
            <person name="Andrzejewski T.M."/>
            <person name="Davidsen T.M."/>
            <person name="Wayne K.J."/>
            <person name="Tettelin H."/>
            <person name="Glass J.I."/>
            <person name="Rusch D."/>
            <person name="Podicherti R."/>
            <person name="Tsui H.-C.T."/>
            <person name="Winkler M.E."/>
        </authorList>
    </citation>
    <scope>NUCLEOTIDE SEQUENCE</scope>
</reference>
<accession>A0A382NA66</accession>
<feature type="domain" description="NodB homology" evidence="3">
    <location>
        <begin position="64"/>
        <end position="240"/>
    </location>
</feature>
<dbReference type="EMBL" id="UINC01098532">
    <property type="protein sequence ID" value="SVC57127.1"/>
    <property type="molecule type" value="Genomic_DNA"/>
</dbReference>
<dbReference type="PANTHER" id="PTHR34216">
    <property type="match status" value="1"/>
</dbReference>